<sequence>MISFTYVSADSKSFWQREYWPDKLLVGDSTSSPVPGTGSRGFDITWDGGRFRWTPASGPEELDSISWGVEGQDMLFEARTVRPNPATRKKGDPSRGEVSGRIPWHPGHGTSTPAGLLARAPLPIQWHVHSVDSLCEFTFKSDDPEGIIQDSDQSGVAHAHIEKNWAVSFPSAYMWIQARDHDRSTGICLAGGTLVPGVQAYLVGYQGDPYPLPSSSSTSPEESPRRFVSFMPPSSTSLPSLSLGLISSIDWPSRCAEVDIKGWFTRIRITAHCEPDTFFNIAAPLNTGHAAEYTTQSFAAIVEVTVWERTWPLPWSAWRQVERNVFERGSLEFGGGFYKSHSD</sequence>
<dbReference type="Proteomes" id="UP000279259">
    <property type="component" value="Unassembled WGS sequence"/>
</dbReference>
<keyword evidence="3" id="KW-1185">Reference proteome</keyword>
<organism evidence="2 3">
    <name type="scientific">Saitozyma podzolica</name>
    <dbReference type="NCBI Taxonomy" id="1890683"/>
    <lineage>
        <taxon>Eukaryota</taxon>
        <taxon>Fungi</taxon>
        <taxon>Dikarya</taxon>
        <taxon>Basidiomycota</taxon>
        <taxon>Agaricomycotina</taxon>
        <taxon>Tremellomycetes</taxon>
        <taxon>Tremellales</taxon>
        <taxon>Trimorphomycetaceae</taxon>
        <taxon>Saitozyma</taxon>
    </lineage>
</organism>
<feature type="region of interest" description="Disordered" evidence="1">
    <location>
        <begin position="79"/>
        <end position="109"/>
    </location>
</feature>
<protein>
    <submittedName>
        <fullName evidence="2">Uncharacterized protein</fullName>
    </submittedName>
</protein>
<accession>A0A427YTM5</accession>
<reference evidence="2 3" key="1">
    <citation type="submission" date="2018-11" db="EMBL/GenBank/DDBJ databases">
        <title>Genome sequence of Saitozyma podzolica DSM 27192.</title>
        <authorList>
            <person name="Aliyu H."/>
            <person name="Gorte O."/>
            <person name="Ochsenreither K."/>
        </authorList>
    </citation>
    <scope>NUCLEOTIDE SEQUENCE [LARGE SCALE GENOMIC DNA]</scope>
    <source>
        <strain evidence="2 3">DSM 27192</strain>
    </source>
</reference>
<dbReference type="GO" id="GO:0009976">
    <property type="term" value="F:tocopherol cyclase activity"/>
    <property type="evidence" value="ECO:0007669"/>
    <property type="project" value="InterPro"/>
</dbReference>
<dbReference type="InterPro" id="IPR025893">
    <property type="entry name" value="Tocopherol_cyclase"/>
</dbReference>
<gene>
    <name evidence="2" type="ORF">EHS25_004273</name>
</gene>
<dbReference type="AlphaFoldDB" id="A0A427YTM5"/>
<dbReference type="EMBL" id="RSCD01000002">
    <property type="protein sequence ID" value="RSH94470.1"/>
    <property type="molecule type" value="Genomic_DNA"/>
</dbReference>
<evidence type="ECO:0000313" key="2">
    <source>
        <dbReference type="EMBL" id="RSH94470.1"/>
    </source>
</evidence>
<feature type="region of interest" description="Disordered" evidence="1">
    <location>
        <begin position="212"/>
        <end position="237"/>
    </location>
</feature>
<comment type="caution">
    <text evidence="2">The sequence shown here is derived from an EMBL/GenBank/DDBJ whole genome shotgun (WGS) entry which is preliminary data.</text>
</comment>
<proteinExistence type="predicted"/>
<evidence type="ECO:0000313" key="3">
    <source>
        <dbReference type="Proteomes" id="UP000279259"/>
    </source>
</evidence>
<dbReference type="PANTHER" id="PTHR35309:SF4">
    <property type="entry name" value="TOCOPHEROL CYCLASE"/>
    <property type="match status" value="1"/>
</dbReference>
<evidence type="ECO:0000256" key="1">
    <source>
        <dbReference type="SAM" id="MobiDB-lite"/>
    </source>
</evidence>
<name>A0A427YTM5_9TREE</name>
<dbReference type="OrthoDB" id="5421239at2759"/>
<dbReference type="PANTHER" id="PTHR35309">
    <property type="match status" value="1"/>
</dbReference>